<dbReference type="Proteomes" id="UP001605036">
    <property type="component" value="Unassembled WGS sequence"/>
</dbReference>
<evidence type="ECO:0000313" key="2">
    <source>
        <dbReference type="EMBL" id="KAL2650054.1"/>
    </source>
</evidence>
<gene>
    <name evidence="2" type="ORF">R1flu_018182</name>
</gene>
<proteinExistence type="predicted"/>
<reference evidence="2 3" key="1">
    <citation type="submission" date="2024-09" db="EMBL/GenBank/DDBJ databases">
        <title>Chromosome-scale assembly of Riccia fluitans.</title>
        <authorList>
            <person name="Paukszto L."/>
            <person name="Sawicki J."/>
            <person name="Karawczyk K."/>
            <person name="Piernik-Szablinska J."/>
            <person name="Szczecinska M."/>
            <person name="Mazdziarz M."/>
        </authorList>
    </citation>
    <scope>NUCLEOTIDE SEQUENCE [LARGE SCALE GENOMIC DNA]</scope>
    <source>
        <strain evidence="2">Rf_01</strain>
        <tissue evidence="2">Aerial parts of the thallus</tissue>
    </source>
</reference>
<feature type="compositionally biased region" description="Basic and acidic residues" evidence="1">
    <location>
        <begin position="38"/>
        <end position="62"/>
    </location>
</feature>
<feature type="compositionally biased region" description="Polar residues" evidence="1">
    <location>
        <begin position="1"/>
        <end position="23"/>
    </location>
</feature>
<dbReference type="AlphaFoldDB" id="A0ABD1ZF39"/>
<name>A0ABD1ZF39_9MARC</name>
<keyword evidence="3" id="KW-1185">Reference proteome</keyword>
<protein>
    <submittedName>
        <fullName evidence="2">Uncharacterized protein</fullName>
    </submittedName>
</protein>
<evidence type="ECO:0000256" key="1">
    <source>
        <dbReference type="SAM" id="MobiDB-lite"/>
    </source>
</evidence>
<feature type="region of interest" description="Disordered" evidence="1">
    <location>
        <begin position="1"/>
        <end position="67"/>
    </location>
</feature>
<organism evidence="2 3">
    <name type="scientific">Riccia fluitans</name>
    <dbReference type="NCBI Taxonomy" id="41844"/>
    <lineage>
        <taxon>Eukaryota</taxon>
        <taxon>Viridiplantae</taxon>
        <taxon>Streptophyta</taxon>
        <taxon>Embryophyta</taxon>
        <taxon>Marchantiophyta</taxon>
        <taxon>Marchantiopsida</taxon>
        <taxon>Marchantiidae</taxon>
        <taxon>Marchantiales</taxon>
        <taxon>Ricciaceae</taxon>
        <taxon>Riccia</taxon>
    </lineage>
</organism>
<evidence type="ECO:0000313" key="3">
    <source>
        <dbReference type="Proteomes" id="UP001605036"/>
    </source>
</evidence>
<comment type="caution">
    <text evidence="2">The sequence shown here is derived from an EMBL/GenBank/DDBJ whole genome shotgun (WGS) entry which is preliminary data.</text>
</comment>
<sequence length="110" mass="12286">MRSSRMSDGTVDQSTIQSLTDSEYGTGRGGLEGTFESVTKRDKGRKGGRDVGRRRMQHEKGKTRLQRQKQNVLRTFGSLQVQIRDRGSSKQETKAKKGPFLIHPLIGAPL</sequence>
<dbReference type="EMBL" id="JBHFFA010000001">
    <property type="protein sequence ID" value="KAL2650054.1"/>
    <property type="molecule type" value="Genomic_DNA"/>
</dbReference>
<accession>A0ABD1ZF39</accession>